<dbReference type="InterPro" id="IPR027417">
    <property type="entry name" value="P-loop_NTPase"/>
</dbReference>
<reference evidence="3" key="1">
    <citation type="submission" date="2018-11" db="EMBL/GenBank/DDBJ databases">
        <authorList>
            <person name="Alioto T."/>
            <person name="Alioto T."/>
        </authorList>
    </citation>
    <scope>NUCLEOTIDE SEQUENCE</scope>
</reference>
<dbReference type="EMBL" id="UYJE01005734">
    <property type="protein sequence ID" value="VDI39842.1"/>
    <property type="molecule type" value="Genomic_DNA"/>
</dbReference>
<comment type="caution">
    <text evidence="3">The sequence shown here is derived from an EMBL/GenBank/DDBJ whole genome shotgun (WGS) entry which is preliminary data.</text>
</comment>
<dbReference type="PANTHER" id="PTHR47679:SF2">
    <property type="entry name" value="C-TERMINAL OF ROC (COR) DOMAIN-CONTAINING PROTEIN"/>
    <property type="match status" value="1"/>
</dbReference>
<name>A0A8B6EWT0_MYTGA</name>
<evidence type="ECO:0000313" key="4">
    <source>
        <dbReference type="Proteomes" id="UP000596742"/>
    </source>
</evidence>
<proteinExistence type="predicted"/>
<feature type="non-terminal residue" evidence="3">
    <location>
        <position position="1"/>
    </location>
</feature>
<keyword evidence="4" id="KW-1185">Reference proteome</keyword>
<dbReference type="SUPFAM" id="SSF52540">
    <property type="entry name" value="P-loop containing nucleoside triphosphate hydrolases"/>
    <property type="match status" value="1"/>
</dbReference>
<dbReference type="Pfam" id="PF08477">
    <property type="entry name" value="Roc"/>
    <property type="match status" value="1"/>
</dbReference>
<accession>A0A8B6EWT0</accession>
<dbReference type="Gene3D" id="3.40.50.300">
    <property type="entry name" value="P-loop containing nucleotide triphosphate hydrolases"/>
    <property type="match status" value="1"/>
</dbReference>
<dbReference type="AlphaFoldDB" id="A0A8B6EWT0"/>
<dbReference type="Proteomes" id="UP000596742">
    <property type="component" value="Unassembled WGS sequence"/>
</dbReference>
<protein>
    <recommendedName>
        <fullName evidence="2">COR domain-containing protein</fullName>
    </recommendedName>
</protein>
<dbReference type="Gene3D" id="3.30.70.1390">
    <property type="entry name" value="ROC domain from the Parkinson's disease-associated leucine-rich repeat kinase 2"/>
    <property type="match status" value="1"/>
</dbReference>
<evidence type="ECO:0000313" key="3">
    <source>
        <dbReference type="EMBL" id="VDI39842.1"/>
    </source>
</evidence>
<dbReference type="InterPro" id="IPR032171">
    <property type="entry name" value="COR-A"/>
</dbReference>
<gene>
    <name evidence="3" type="ORF">MGAL_10B041795</name>
</gene>
<evidence type="ECO:0000256" key="1">
    <source>
        <dbReference type="ARBA" id="ARBA00022737"/>
    </source>
</evidence>
<organism evidence="3 4">
    <name type="scientific">Mytilus galloprovincialis</name>
    <name type="common">Mediterranean mussel</name>
    <dbReference type="NCBI Taxonomy" id="29158"/>
    <lineage>
        <taxon>Eukaryota</taxon>
        <taxon>Metazoa</taxon>
        <taxon>Spiralia</taxon>
        <taxon>Lophotrochozoa</taxon>
        <taxon>Mollusca</taxon>
        <taxon>Bivalvia</taxon>
        <taxon>Autobranchia</taxon>
        <taxon>Pteriomorphia</taxon>
        <taxon>Mytilida</taxon>
        <taxon>Mytiloidea</taxon>
        <taxon>Mytilidae</taxon>
        <taxon>Mytilinae</taxon>
        <taxon>Mytilus</taxon>
    </lineage>
</organism>
<dbReference type="PANTHER" id="PTHR47679">
    <property type="entry name" value="PROTEIN TORNADO 1"/>
    <property type="match status" value="1"/>
</dbReference>
<sequence length="914" mass="105522">FTLSEIDISRSLRQEKDTSVILQLNKKKLMEVEVEQSDDESSNIVTYDPCPDQSDKMLNKYSNNDNDVDQLITHSGMRSENTPIEALSVFANETTEENPKSENIRIAPQGDPSVHKKDKVECLIAEHHSDTKFSESCMNKEIVRNPGIIEKLKKMFGVQKDVTEIKVFMTKERIWKESLKVSKKKLHKRKIAPVIIWDFGGQDVFYSTHQTFLTYRAIYLIVLDGSRNLDDPCPFEQYLPGKSGPKTARDYLKFWINTIVTYCKGSRPGFPKIMVVLTHKDKVKSVEVESRRQQIFHDIENMFSGSPLLSHLVIEDRIFVNAKDGRDPEMSMIKKNIIKQAMMQPTWGQKLPKCFIPLELEFDSLLQRNIPLITMEHMKIINNVHPVRSLTEDELKTFLKFQHAVGRILYFEEAHLNQHIILAPTHLIDAFKSIVTDRSFCKGDKLREESWDLMSQKGVIGKKSIEDIWKKNKYRKFQEHKEYLLGVMTHLDILVEPKRYDTSHKRIPAEFYYVASMVRTKNTTGYHDSPTFAQRNIAMAFSLSPSVIPPALSFRFVSYCLSLFAIKKYGQDNDMLFHRSAVFTIDSSLDMCVSCDDDIIVVRLVHSTHKTLIMRDISSSIRECLADALEKISQLYVKTNSSGSIKDKASFNLSFCCSSPVDPCLLPLFKLQEQDDLWICPKHEIRHKKDFLSSWALQKEEIQCGMACPATDTNFLEQSPTDIHLRRLSMQYNVNETKELAILLGLQYIKWEGLYETIDEPERLKFETLRTCLDCSDMTFNDIKRAIESGTCSVQNPHTICKVVRGQSIDFDQEPEKWDLVPSDEHFDKLAPLVGNNSLAFLVELGMEFATWEDIRYKQNEKDLLKLNRDILQEWKTEFCNSNSIRPSLRHIGQAFINIGKTIKSVETVLADFF</sequence>
<keyword evidence="1" id="KW-0677">Repeat</keyword>
<dbReference type="OrthoDB" id="6094217at2759"/>
<evidence type="ECO:0000259" key="2">
    <source>
        <dbReference type="Pfam" id="PF16095"/>
    </source>
</evidence>
<feature type="domain" description="COR" evidence="2">
    <location>
        <begin position="360"/>
        <end position="496"/>
    </location>
</feature>
<dbReference type="Pfam" id="PF16095">
    <property type="entry name" value="COR-A"/>
    <property type="match status" value="1"/>
</dbReference>